<keyword evidence="2" id="KW-1185">Reference proteome</keyword>
<comment type="caution">
    <text evidence="1">The sequence shown here is derived from an EMBL/GenBank/DDBJ whole genome shotgun (WGS) entry which is preliminary data.</text>
</comment>
<proteinExistence type="predicted"/>
<reference evidence="1" key="1">
    <citation type="journal article" date="2021" name="Front. Microbiol.">
        <title>Comprehensive Comparative Genomics and Phenotyping of Methylobacterium Species.</title>
        <authorList>
            <person name="Alessa O."/>
            <person name="Ogura Y."/>
            <person name="Fujitani Y."/>
            <person name="Takami H."/>
            <person name="Hayashi T."/>
            <person name="Sahin N."/>
            <person name="Tani A."/>
        </authorList>
    </citation>
    <scope>NUCLEOTIDE SEQUENCE</scope>
    <source>
        <strain evidence="1">KCTC 52305</strain>
    </source>
</reference>
<organism evidence="1 2">
    <name type="scientific">Methylobacterium crusticola</name>
    <dbReference type="NCBI Taxonomy" id="1697972"/>
    <lineage>
        <taxon>Bacteria</taxon>
        <taxon>Pseudomonadati</taxon>
        <taxon>Pseudomonadota</taxon>
        <taxon>Alphaproteobacteria</taxon>
        <taxon>Hyphomicrobiales</taxon>
        <taxon>Methylobacteriaceae</taxon>
        <taxon>Methylobacterium</taxon>
    </lineage>
</organism>
<dbReference type="Proteomes" id="UP001055167">
    <property type="component" value="Unassembled WGS sequence"/>
</dbReference>
<accession>A0ABQ4QS80</accession>
<evidence type="ECO:0000313" key="1">
    <source>
        <dbReference type="EMBL" id="GJD47814.1"/>
    </source>
</evidence>
<reference evidence="1" key="2">
    <citation type="submission" date="2021-08" db="EMBL/GenBank/DDBJ databases">
        <authorList>
            <person name="Tani A."/>
            <person name="Ola A."/>
            <person name="Ogura Y."/>
            <person name="Katsura K."/>
            <person name="Hayashi T."/>
        </authorList>
    </citation>
    <scope>NUCLEOTIDE SEQUENCE</scope>
    <source>
        <strain evidence="1">KCTC 52305</strain>
    </source>
</reference>
<evidence type="ECO:0000313" key="2">
    <source>
        <dbReference type="Proteomes" id="UP001055167"/>
    </source>
</evidence>
<protein>
    <submittedName>
        <fullName evidence="1">Uncharacterized protein</fullName>
    </submittedName>
</protein>
<name>A0ABQ4QS80_9HYPH</name>
<dbReference type="EMBL" id="BPQH01000002">
    <property type="protein sequence ID" value="GJD47814.1"/>
    <property type="molecule type" value="Genomic_DNA"/>
</dbReference>
<gene>
    <name evidence="1" type="ORF">OPKNFCMD_0525</name>
</gene>
<sequence length="100" mass="11562">MPIRPENRFFYLIDWVQLSATIRFGRARGRCEGCSRPHGQLVSHLGDGRWWDAAESTWRYGRGRRLKLAAPEHLPAGTEILWWRVRTTVSPLCQFTAPSP</sequence>